<keyword evidence="3" id="KW-1185">Reference proteome</keyword>
<dbReference type="AlphaFoldDB" id="A0A2V5HS50"/>
<accession>A0A2V5HS50</accession>
<name>A0A2V5HS50_9EURO</name>
<feature type="compositionally biased region" description="Polar residues" evidence="1">
    <location>
        <begin position="85"/>
        <end position="100"/>
    </location>
</feature>
<feature type="region of interest" description="Disordered" evidence="1">
    <location>
        <begin position="68"/>
        <end position="149"/>
    </location>
</feature>
<proteinExistence type="predicted"/>
<dbReference type="EMBL" id="KZ825590">
    <property type="protein sequence ID" value="PYI26631.1"/>
    <property type="molecule type" value="Genomic_DNA"/>
</dbReference>
<dbReference type="Proteomes" id="UP000248817">
    <property type="component" value="Unassembled WGS sequence"/>
</dbReference>
<organism evidence="2 3">
    <name type="scientific">Aspergillus indologenus CBS 114.80</name>
    <dbReference type="NCBI Taxonomy" id="1450541"/>
    <lineage>
        <taxon>Eukaryota</taxon>
        <taxon>Fungi</taxon>
        <taxon>Dikarya</taxon>
        <taxon>Ascomycota</taxon>
        <taxon>Pezizomycotina</taxon>
        <taxon>Eurotiomycetes</taxon>
        <taxon>Eurotiomycetidae</taxon>
        <taxon>Eurotiales</taxon>
        <taxon>Aspergillaceae</taxon>
        <taxon>Aspergillus</taxon>
        <taxon>Aspergillus subgen. Circumdati</taxon>
    </lineage>
</organism>
<evidence type="ECO:0000313" key="2">
    <source>
        <dbReference type="EMBL" id="PYI26631.1"/>
    </source>
</evidence>
<evidence type="ECO:0000256" key="1">
    <source>
        <dbReference type="SAM" id="MobiDB-lite"/>
    </source>
</evidence>
<reference evidence="2 3" key="1">
    <citation type="submission" date="2018-02" db="EMBL/GenBank/DDBJ databases">
        <title>The genomes of Aspergillus section Nigri reveals drivers in fungal speciation.</title>
        <authorList>
            <consortium name="DOE Joint Genome Institute"/>
            <person name="Vesth T.C."/>
            <person name="Nybo J."/>
            <person name="Theobald S."/>
            <person name="Brandl J."/>
            <person name="Frisvad J.C."/>
            <person name="Nielsen K.F."/>
            <person name="Lyhne E.K."/>
            <person name="Kogle M.E."/>
            <person name="Kuo A."/>
            <person name="Riley R."/>
            <person name="Clum A."/>
            <person name="Nolan M."/>
            <person name="Lipzen A."/>
            <person name="Salamov A."/>
            <person name="Henrissat B."/>
            <person name="Wiebenga A."/>
            <person name="De vries R.P."/>
            <person name="Grigoriev I.V."/>
            <person name="Mortensen U.H."/>
            <person name="Andersen M.R."/>
            <person name="Baker S.E."/>
        </authorList>
    </citation>
    <scope>NUCLEOTIDE SEQUENCE [LARGE SCALE GENOMIC DNA]</scope>
    <source>
        <strain evidence="2 3">CBS 114.80</strain>
    </source>
</reference>
<evidence type="ECO:0000313" key="3">
    <source>
        <dbReference type="Proteomes" id="UP000248817"/>
    </source>
</evidence>
<gene>
    <name evidence="2" type="ORF">BP00DRAFT_52574</name>
</gene>
<sequence length="162" mass="17710">MPCHATNVISVRTCHAVTGGDRIHLHCKIAIPTLELSRRGKGRGEEDAEAPSAICNLLVYHLIPSPRNTHNHNTHQHIFDPHPLTNETLSRPTAPTKTTHSSSKINPPSPSNPKEGKPKVPSSPGPSTPIRIDGPWQKGAVQRGGTHPRRYATFGFGFWTPH</sequence>
<protein>
    <submittedName>
        <fullName evidence="2">Uncharacterized protein</fullName>
    </submittedName>
</protein>